<dbReference type="GO" id="GO:0004222">
    <property type="term" value="F:metalloendopeptidase activity"/>
    <property type="evidence" value="ECO:0007669"/>
    <property type="project" value="InterPro"/>
</dbReference>
<dbReference type="InterPro" id="IPR011765">
    <property type="entry name" value="Pept_M16_N"/>
</dbReference>
<dbReference type="PROSITE" id="PS00143">
    <property type="entry name" value="INSULINASE"/>
    <property type="match status" value="1"/>
</dbReference>
<dbReference type="GO" id="GO:0046872">
    <property type="term" value="F:metal ion binding"/>
    <property type="evidence" value="ECO:0007669"/>
    <property type="project" value="UniProtKB-KW"/>
</dbReference>
<keyword evidence="4" id="KW-0479">Metal-binding</keyword>
<evidence type="ECO:0000313" key="14">
    <source>
        <dbReference type="Proteomes" id="UP000254340"/>
    </source>
</evidence>
<dbReference type="AlphaFoldDB" id="A0A377XGF1"/>
<evidence type="ECO:0000313" key="13">
    <source>
        <dbReference type="EMBL" id="STT82396.1"/>
    </source>
</evidence>
<feature type="domain" description="Peptidase M16 N-terminal" evidence="11">
    <location>
        <begin position="53"/>
        <end position="165"/>
    </location>
</feature>
<evidence type="ECO:0000256" key="10">
    <source>
        <dbReference type="SAM" id="SignalP"/>
    </source>
</evidence>
<evidence type="ECO:0000256" key="5">
    <source>
        <dbReference type="ARBA" id="ARBA00022801"/>
    </source>
</evidence>
<dbReference type="InterPro" id="IPR050626">
    <property type="entry name" value="Peptidase_M16"/>
</dbReference>
<evidence type="ECO:0000256" key="6">
    <source>
        <dbReference type="ARBA" id="ARBA00022833"/>
    </source>
</evidence>
<keyword evidence="10" id="KW-0732">Signal</keyword>
<evidence type="ECO:0000256" key="8">
    <source>
        <dbReference type="RuleBase" id="RU004447"/>
    </source>
</evidence>
<keyword evidence="6" id="KW-0862">Zinc</keyword>
<evidence type="ECO:0000256" key="4">
    <source>
        <dbReference type="ARBA" id="ARBA00022723"/>
    </source>
</evidence>
<organism evidence="13 14">
    <name type="scientific">Klebsiella pneumoniae</name>
    <dbReference type="NCBI Taxonomy" id="573"/>
    <lineage>
        <taxon>Bacteria</taxon>
        <taxon>Pseudomonadati</taxon>
        <taxon>Pseudomonadota</taxon>
        <taxon>Gammaproteobacteria</taxon>
        <taxon>Enterobacterales</taxon>
        <taxon>Enterobacteriaceae</taxon>
        <taxon>Klebsiella/Raoultella group</taxon>
        <taxon>Klebsiella</taxon>
        <taxon>Klebsiella pneumoniae complex</taxon>
    </lineage>
</organism>
<dbReference type="Gene3D" id="3.30.830.10">
    <property type="entry name" value="Metalloenzyme, LuxS/M16 peptidase-like"/>
    <property type="match status" value="2"/>
</dbReference>
<dbReference type="Pfam" id="PF05193">
    <property type="entry name" value="Peptidase_M16_C"/>
    <property type="match status" value="1"/>
</dbReference>
<sequence>MWLTSVRGICATLLTAILSLSAHAADVSSPLPVIHEGELANGLHYTLVSLKTDKGRVDIRLIVNAGSLDETPDQSGVAHMVEHMVFRASRSWPDGVANALARQGWQRGVHYNAMTSYQRTLYMFSPPNGVKGLPLALEALNQMTRHAQLIQRDLDDERKVILEEWRGKLGVEERMNRQRVAAIRHGSRYSERPVIGSEASIRTTPASALQTFYQQWYRPAAMRLMIIGDIDIRSAEEQVVRQFASEPALAAAIRVDDNPKLKPQRRIVRLQDSEIGSSQVPLVMRFHETWGAGPAGFRDRLINQIVTSVLSDQLLRQRDGLPAQVGNIVARRSDIASETVAFALFADVNPGSHLDGLKVVFQERDRLKRYGLRQEDINAERQRLLKVARRMKTKPEMRTFSDWVQILNVSWSNGNAYYDTQARGTAAADLLATITPEEVNARLSSWLNAPDTLVQFSFPGKAHWPLPMAKTIDALEAAVATAPLAKPQAPRPVTVPTLPTPPARALG</sequence>
<name>A0A377XGF1_KLEPN</name>
<evidence type="ECO:0000256" key="1">
    <source>
        <dbReference type="ARBA" id="ARBA00001947"/>
    </source>
</evidence>
<evidence type="ECO:0000259" key="11">
    <source>
        <dbReference type="Pfam" id="PF00675"/>
    </source>
</evidence>
<feature type="region of interest" description="Disordered" evidence="9">
    <location>
        <begin position="487"/>
        <end position="507"/>
    </location>
</feature>
<dbReference type="PANTHER" id="PTHR43690">
    <property type="entry name" value="NARDILYSIN"/>
    <property type="match status" value="1"/>
</dbReference>
<comment type="cofactor">
    <cofactor evidence="1">
        <name>Zn(2+)</name>
        <dbReference type="ChEBI" id="CHEBI:29105"/>
    </cofactor>
</comment>
<feature type="chain" id="PRO_5043983075" evidence="10">
    <location>
        <begin position="25"/>
        <end position="507"/>
    </location>
</feature>
<feature type="compositionally biased region" description="Pro residues" evidence="9">
    <location>
        <begin position="498"/>
        <end position="507"/>
    </location>
</feature>
<proteinExistence type="inferred from homology"/>
<dbReference type="PANTHER" id="PTHR43690:SF17">
    <property type="entry name" value="PROTEIN YHJJ"/>
    <property type="match status" value="1"/>
</dbReference>
<comment type="similarity">
    <text evidence="2 8">Belongs to the peptidase M16 family.</text>
</comment>
<keyword evidence="7" id="KW-0482">Metalloprotease</keyword>
<evidence type="ECO:0000256" key="7">
    <source>
        <dbReference type="ARBA" id="ARBA00023049"/>
    </source>
</evidence>
<dbReference type="InterPro" id="IPR007863">
    <property type="entry name" value="Peptidase_M16_C"/>
</dbReference>
<feature type="signal peptide" evidence="10">
    <location>
        <begin position="1"/>
        <end position="24"/>
    </location>
</feature>
<gene>
    <name evidence="13" type="primary">yhjJ_1</name>
    <name evidence="13" type="ORF">NCTC5047_03363</name>
</gene>
<evidence type="ECO:0000259" key="12">
    <source>
        <dbReference type="Pfam" id="PF05193"/>
    </source>
</evidence>
<dbReference type="InterPro" id="IPR011249">
    <property type="entry name" value="Metalloenz_LuxS/M16"/>
</dbReference>
<keyword evidence="3" id="KW-0645">Protease</keyword>
<evidence type="ECO:0000256" key="3">
    <source>
        <dbReference type="ARBA" id="ARBA00022670"/>
    </source>
</evidence>
<dbReference type="GO" id="GO:0006508">
    <property type="term" value="P:proteolysis"/>
    <property type="evidence" value="ECO:0007669"/>
    <property type="project" value="UniProtKB-KW"/>
</dbReference>
<evidence type="ECO:0000256" key="2">
    <source>
        <dbReference type="ARBA" id="ARBA00007261"/>
    </source>
</evidence>
<dbReference type="EMBL" id="UGLH01000006">
    <property type="protein sequence ID" value="STT82396.1"/>
    <property type="molecule type" value="Genomic_DNA"/>
</dbReference>
<reference evidence="13 14" key="1">
    <citation type="submission" date="2018-06" db="EMBL/GenBank/DDBJ databases">
        <authorList>
            <consortium name="Pathogen Informatics"/>
            <person name="Doyle S."/>
        </authorList>
    </citation>
    <scope>NUCLEOTIDE SEQUENCE [LARGE SCALE GENOMIC DNA]</scope>
    <source>
        <strain evidence="13 14">NCTC5047</strain>
    </source>
</reference>
<dbReference type="Pfam" id="PF00675">
    <property type="entry name" value="Peptidase_M16"/>
    <property type="match status" value="1"/>
</dbReference>
<dbReference type="InterPro" id="IPR001431">
    <property type="entry name" value="Pept_M16_Zn_BS"/>
</dbReference>
<protein>
    <submittedName>
        <fullName evidence="13">Protein YhjJ, putative peptidase</fullName>
    </submittedName>
</protein>
<dbReference type="Proteomes" id="UP000254340">
    <property type="component" value="Unassembled WGS sequence"/>
</dbReference>
<feature type="domain" description="Peptidase M16 C-terminal" evidence="12">
    <location>
        <begin position="208"/>
        <end position="384"/>
    </location>
</feature>
<dbReference type="SUPFAM" id="SSF63411">
    <property type="entry name" value="LuxS/MPP-like metallohydrolase"/>
    <property type="match status" value="1"/>
</dbReference>
<evidence type="ECO:0000256" key="9">
    <source>
        <dbReference type="SAM" id="MobiDB-lite"/>
    </source>
</evidence>
<keyword evidence="5" id="KW-0378">Hydrolase</keyword>
<accession>A0A377XGF1</accession>
<feature type="compositionally biased region" description="Low complexity" evidence="9">
    <location>
        <begin position="487"/>
        <end position="497"/>
    </location>
</feature>